<sequence>RCHLHSPRLPGAPCEHLLPLSLSRIDLHPRRRRRAGSGRQAAGPLSPARRRRLHRDRVAM</sequence>
<feature type="non-terminal residue" evidence="2">
    <location>
        <position position="1"/>
    </location>
</feature>
<dbReference type="AlphaFoldDB" id="A0A382S9U8"/>
<protein>
    <submittedName>
        <fullName evidence="2">Uncharacterized protein</fullName>
    </submittedName>
</protein>
<accession>A0A382S9U8</accession>
<dbReference type="EMBL" id="UINC01127055">
    <property type="protein sequence ID" value="SVD05918.1"/>
    <property type="molecule type" value="Genomic_DNA"/>
</dbReference>
<evidence type="ECO:0000313" key="2">
    <source>
        <dbReference type="EMBL" id="SVD05918.1"/>
    </source>
</evidence>
<proteinExistence type="predicted"/>
<reference evidence="2" key="1">
    <citation type="submission" date="2018-05" db="EMBL/GenBank/DDBJ databases">
        <authorList>
            <person name="Lanie J.A."/>
            <person name="Ng W.-L."/>
            <person name="Kazmierczak K.M."/>
            <person name="Andrzejewski T.M."/>
            <person name="Davidsen T.M."/>
            <person name="Wayne K.J."/>
            <person name="Tettelin H."/>
            <person name="Glass J.I."/>
            <person name="Rusch D."/>
            <person name="Podicherti R."/>
            <person name="Tsui H.-C.T."/>
            <person name="Winkler M.E."/>
        </authorList>
    </citation>
    <scope>NUCLEOTIDE SEQUENCE</scope>
</reference>
<name>A0A382S9U8_9ZZZZ</name>
<organism evidence="2">
    <name type="scientific">marine metagenome</name>
    <dbReference type="NCBI Taxonomy" id="408172"/>
    <lineage>
        <taxon>unclassified sequences</taxon>
        <taxon>metagenomes</taxon>
        <taxon>ecological metagenomes</taxon>
    </lineage>
</organism>
<gene>
    <name evidence="2" type="ORF">METZ01_LOCUS358772</name>
</gene>
<feature type="compositionally biased region" description="Basic residues" evidence="1">
    <location>
        <begin position="48"/>
        <end position="60"/>
    </location>
</feature>
<feature type="region of interest" description="Disordered" evidence="1">
    <location>
        <begin position="25"/>
        <end position="60"/>
    </location>
</feature>
<evidence type="ECO:0000256" key="1">
    <source>
        <dbReference type="SAM" id="MobiDB-lite"/>
    </source>
</evidence>
<feature type="non-terminal residue" evidence="2">
    <location>
        <position position="60"/>
    </location>
</feature>